<dbReference type="EMBL" id="JAMFLX010000008">
    <property type="protein sequence ID" value="MCL6269867.1"/>
    <property type="molecule type" value="Genomic_DNA"/>
</dbReference>
<feature type="domain" description="Outer membrane protein OmpA-like transmembrane" evidence="4">
    <location>
        <begin position="23"/>
        <end position="206"/>
    </location>
</feature>
<organism evidence="5 6">
    <name type="scientific">Parendozoicomonas callyspongiae</name>
    <dbReference type="NCBI Taxonomy" id="2942213"/>
    <lineage>
        <taxon>Bacteria</taxon>
        <taxon>Pseudomonadati</taxon>
        <taxon>Pseudomonadota</taxon>
        <taxon>Gammaproteobacteria</taxon>
        <taxon>Oceanospirillales</taxon>
        <taxon>Endozoicomonadaceae</taxon>
        <taxon>Parendozoicomonas</taxon>
    </lineage>
</organism>
<comment type="caution">
    <text evidence="5">The sequence shown here is derived from an EMBL/GenBank/DDBJ whole genome shotgun (WGS) entry which is preliminary data.</text>
</comment>
<keyword evidence="2" id="KW-0626">Porin</keyword>
<evidence type="ECO:0000313" key="6">
    <source>
        <dbReference type="Proteomes" id="UP001203338"/>
    </source>
</evidence>
<protein>
    <submittedName>
        <fullName evidence="5">Outer membrane beta-barrel protein</fullName>
    </submittedName>
</protein>
<keyword evidence="3" id="KW-0732">Signal</keyword>
<dbReference type="InterPro" id="IPR000498">
    <property type="entry name" value="OmpA-like_TM_dom"/>
</dbReference>
<evidence type="ECO:0000259" key="4">
    <source>
        <dbReference type="Pfam" id="PF01389"/>
    </source>
</evidence>
<proteinExistence type="inferred from homology"/>
<dbReference type="InterPro" id="IPR011250">
    <property type="entry name" value="OMP/PagP_B-barrel"/>
</dbReference>
<keyword evidence="6" id="KW-1185">Reference proteome</keyword>
<name>A0ABT0PEQ6_9GAMM</name>
<gene>
    <name evidence="5" type="ORF">M3P05_07920</name>
</gene>
<evidence type="ECO:0000256" key="1">
    <source>
        <dbReference type="ARBA" id="ARBA00005710"/>
    </source>
</evidence>
<reference evidence="5 6" key="1">
    <citation type="submission" date="2022-05" db="EMBL/GenBank/DDBJ databases">
        <authorList>
            <person name="Park J.-S."/>
        </authorList>
    </citation>
    <scope>NUCLEOTIDE SEQUENCE [LARGE SCALE GENOMIC DNA]</scope>
    <source>
        <strain evidence="5 6">2012CJ34-2</strain>
    </source>
</reference>
<keyword evidence="2" id="KW-0813">Transport</keyword>
<evidence type="ECO:0000256" key="3">
    <source>
        <dbReference type="SAM" id="SignalP"/>
    </source>
</evidence>
<dbReference type="Pfam" id="PF01389">
    <property type="entry name" value="OmpA_membrane"/>
    <property type="match status" value="1"/>
</dbReference>
<comment type="similarity">
    <text evidence="1">Belongs to the outer membrane OOP (TC 1.B.6) superfamily. OmpA family.</text>
</comment>
<feature type="chain" id="PRO_5047332248" evidence="3">
    <location>
        <begin position="20"/>
        <end position="217"/>
    </location>
</feature>
<dbReference type="RefSeq" id="WP_249698970.1">
    <property type="nucleotide sequence ID" value="NZ_JAMFLX010000008.1"/>
</dbReference>
<keyword evidence="2" id="KW-0812">Transmembrane</keyword>
<dbReference type="SUPFAM" id="SSF56925">
    <property type="entry name" value="OMPA-like"/>
    <property type="match status" value="1"/>
</dbReference>
<dbReference type="Proteomes" id="UP001203338">
    <property type="component" value="Unassembled WGS sequence"/>
</dbReference>
<feature type="signal peptide" evidence="3">
    <location>
        <begin position="1"/>
        <end position="19"/>
    </location>
</feature>
<keyword evidence="2" id="KW-0406">Ion transport</keyword>
<evidence type="ECO:0000256" key="2">
    <source>
        <dbReference type="ARBA" id="ARBA00023114"/>
    </source>
</evidence>
<accession>A0ABT0PEQ6</accession>
<dbReference type="Gene3D" id="2.40.160.20">
    <property type="match status" value="1"/>
</dbReference>
<sequence length="217" mass="23425">MIRKISLLILTLSAGLAFGETPWYMGVAGGAGEVEVVGHDRGPEATKVLSKAGLGVNSAVSAEDDGTAVWKVFAGYRINDYWAVEAGYQDLGNTSGGFSSSISKNGTTSNLSGKVKSEYDALSSSVVGQWKFNRWIGVYGRAGVHYWKHEFTAKGSNTLGMTIDETETDNGIDYLYGGGVVGQLSDNISVRLEWERFHGIEDEEGVDIKTLSTVYRF</sequence>
<evidence type="ECO:0000313" key="5">
    <source>
        <dbReference type="EMBL" id="MCL6269867.1"/>
    </source>
</evidence>